<dbReference type="EMBL" id="JAAAIN010001742">
    <property type="protein sequence ID" value="KAG0300522.1"/>
    <property type="molecule type" value="Genomic_DNA"/>
</dbReference>
<dbReference type="Gene3D" id="2.160.20.80">
    <property type="entry name" value="E3 ubiquitin-protein ligase SopA"/>
    <property type="match status" value="1"/>
</dbReference>
<dbReference type="PROSITE" id="PS50082">
    <property type="entry name" value="WD_REPEATS_2"/>
    <property type="match status" value="3"/>
</dbReference>
<dbReference type="InterPro" id="IPR025662">
    <property type="entry name" value="Sigma_54_int_dom_ATP-bd_1"/>
</dbReference>
<evidence type="ECO:0000259" key="2">
    <source>
        <dbReference type="Pfam" id="PF05729"/>
    </source>
</evidence>
<organism evidence="3 4">
    <name type="scientific">Linnemannia gamsii</name>
    <dbReference type="NCBI Taxonomy" id="64522"/>
    <lineage>
        <taxon>Eukaryota</taxon>
        <taxon>Fungi</taxon>
        <taxon>Fungi incertae sedis</taxon>
        <taxon>Mucoromycota</taxon>
        <taxon>Mortierellomycotina</taxon>
        <taxon>Mortierellomycetes</taxon>
        <taxon>Mortierellales</taxon>
        <taxon>Mortierellaceae</taxon>
        <taxon>Linnemannia</taxon>
    </lineage>
</organism>
<dbReference type="SUPFAM" id="SSF141571">
    <property type="entry name" value="Pentapeptide repeat-like"/>
    <property type="match status" value="1"/>
</dbReference>
<feature type="repeat" description="WD" evidence="1">
    <location>
        <begin position="713"/>
        <end position="754"/>
    </location>
</feature>
<dbReference type="InterPro" id="IPR015943">
    <property type="entry name" value="WD40/YVTN_repeat-like_dom_sf"/>
</dbReference>
<keyword evidence="4" id="KW-1185">Reference proteome</keyword>
<reference evidence="3" key="1">
    <citation type="journal article" date="2020" name="Fungal Divers.">
        <title>Resolving the Mortierellaceae phylogeny through synthesis of multi-gene phylogenetics and phylogenomics.</title>
        <authorList>
            <person name="Vandepol N."/>
            <person name="Liber J."/>
            <person name="Desiro A."/>
            <person name="Na H."/>
            <person name="Kennedy M."/>
            <person name="Barry K."/>
            <person name="Grigoriev I.V."/>
            <person name="Miller A.N."/>
            <person name="O'Donnell K."/>
            <person name="Stajich J.E."/>
            <person name="Bonito G."/>
        </authorList>
    </citation>
    <scope>NUCLEOTIDE SEQUENCE</scope>
    <source>
        <strain evidence="3">NVP60</strain>
    </source>
</reference>
<dbReference type="PROSITE" id="PS50294">
    <property type="entry name" value="WD_REPEATS_REGION"/>
    <property type="match status" value="2"/>
</dbReference>
<name>A0A9P6UGQ9_9FUNG</name>
<dbReference type="PANTHER" id="PTHR19879:SF9">
    <property type="entry name" value="TRANSCRIPTION INITIATION FACTOR TFIID SUBUNIT 5"/>
    <property type="match status" value="1"/>
</dbReference>
<feature type="repeat" description="WD" evidence="1">
    <location>
        <begin position="681"/>
        <end position="712"/>
    </location>
</feature>
<feature type="repeat" description="WD" evidence="1">
    <location>
        <begin position="635"/>
        <end position="659"/>
    </location>
</feature>
<feature type="domain" description="NACHT" evidence="2">
    <location>
        <begin position="112"/>
        <end position="270"/>
    </location>
</feature>
<proteinExistence type="predicted"/>
<keyword evidence="1" id="KW-0853">WD repeat</keyword>
<dbReference type="InterPro" id="IPR001646">
    <property type="entry name" value="5peptide_repeat"/>
</dbReference>
<dbReference type="SMART" id="SM00320">
    <property type="entry name" value="WD40"/>
    <property type="match status" value="4"/>
</dbReference>
<dbReference type="InterPro" id="IPR011047">
    <property type="entry name" value="Quinoprotein_ADH-like_sf"/>
</dbReference>
<dbReference type="SUPFAM" id="SSF50998">
    <property type="entry name" value="Quinoprotein alcohol dehydrogenase-like"/>
    <property type="match status" value="1"/>
</dbReference>
<dbReference type="Gene3D" id="3.40.50.300">
    <property type="entry name" value="P-loop containing nucleotide triphosphate hydrolases"/>
    <property type="match status" value="1"/>
</dbReference>
<dbReference type="PANTHER" id="PTHR19879">
    <property type="entry name" value="TRANSCRIPTION INITIATION FACTOR TFIID"/>
    <property type="match status" value="1"/>
</dbReference>
<dbReference type="InterPro" id="IPR001680">
    <property type="entry name" value="WD40_rpt"/>
</dbReference>
<dbReference type="Pfam" id="PF05729">
    <property type="entry name" value="NACHT"/>
    <property type="match status" value="1"/>
</dbReference>
<dbReference type="AlphaFoldDB" id="A0A9P6UGQ9"/>
<evidence type="ECO:0000313" key="4">
    <source>
        <dbReference type="Proteomes" id="UP000823405"/>
    </source>
</evidence>
<dbReference type="Pfam" id="PF00400">
    <property type="entry name" value="WD40"/>
    <property type="match status" value="4"/>
</dbReference>
<dbReference type="InterPro" id="IPR027417">
    <property type="entry name" value="P-loop_NTPase"/>
</dbReference>
<dbReference type="OrthoDB" id="2396974at2759"/>
<protein>
    <submittedName>
        <fullName evidence="3">WD_REPEATS_REGION domain-containing protein</fullName>
    </submittedName>
</protein>
<dbReference type="Proteomes" id="UP000823405">
    <property type="component" value="Unassembled WGS sequence"/>
</dbReference>
<dbReference type="SUPFAM" id="SSF52540">
    <property type="entry name" value="P-loop containing nucleoside triphosphate hydrolases"/>
    <property type="match status" value="1"/>
</dbReference>
<evidence type="ECO:0000256" key="1">
    <source>
        <dbReference type="PROSITE-ProRule" id="PRU00221"/>
    </source>
</evidence>
<dbReference type="PROSITE" id="PS00675">
    <property type="entry name" value="SIGMA54_INTERACT_1"/>
    <property type="match status" value="1"/>
</dbReference>
<evidence type="ECO:0000313" key="3">
    <source>
        <dbReference type="EMBL" id="KAG0300522.1"/>
    </source>
</evidence>
<gene>
    <name evidence="3" type="primary">WDR31_8</name>
    <name evidence="3" type="ORF">BGZ97_003187</name>
</gene>
<accession>A0A9P6UGQ9</accession>
<comment type="caution">
    <text evidence="3">The sequence shown here is derived from an EMBL/GenBank/DDBJ whole genome shotgun (WGS) entry which is preliminary data.</text>
</comment>
<sequence>MASPSKQLVSVTVGSSDYDIGQSVRRREDYRSKTNLEDQLGLLPVLTFTGSTHDETYVVENSLTALKVRRVEEYRQPVYIPPMAKANLQAKDEDLFPLMDRVQEFLDSDRQVMLILGDSGAGKSTFNRHLEHHLWTHYTNGDPIPLIINLPAIERPDQDMITKQLQMHDISNDQIQEMKHHCQFILICDGYDESQLSANLHQTNRLNQRGQWRTKMIISCRTQFLGPVYLDRFAPQLTDRYTKARSDLFQEAVIAPFSTKQVEDYVARYVPLEPRPWVTEDYMLMLTTIPNLMDLVRNPFLLTLTLEALPRAIKDQKELSTISISRVQLYDCFVNEWLGVNMRRLRDNKLTDNEREILEHMIEKGFIFLGVEYSKKLAAAIFVRNGGKPVVQYLHYDHKNTWRAKFFGPKSEVRFLRESSPLTRTGSLYRFIHRSMLEYFFSRTVFDPCAHGDDDEFAPQPDFQTSDFLRERVKQSSKFEKQLRAVIDLSKTDARTAIAAANAMTILVRAGSLFNGADLQGIRIPGADLSGGQFDSAQLQGADLRGVNFTRSWLRQTNLTHTRMEGVRFGELPYLKEEDEVTACAYSPDGTRFVTGAVGDESGIINVYDTTTWTKINTFRLDKEKDFCPPNRITIKSIAFSPDSRHFVTGSDDGTVRLWVCANGLGGLKVKEGPDKNQVWVAFSPCGKKVASACEGGSARFWDAETGETVFVMEGYTGGVKSVECSPDGSRVVLGCNDGTIRFWDALTGEQGASMGSYHQR</sequence>
<dbReference type="Pfam" id="PF00805">
    <property type="entry name" value="Pentapeptide"/>
    <property type="match status" value="1"/>
</dbReference>
<dbReference type="Gene3D" id="2.130.10.10">
    <property type="entry name" value="YVTN repeat-like/Quinoprotein amine dehydrogenase"/>
    <property type="match status" value="2"/>
</dbReference>
<dbReference type="InterPro" id="IPR007111">
    <property type="entry name" value="NACHT_NTPase"/>
</dbReference>